<feature type="binding site" evidence="6">
    <location>
        <begin position="290"/>
        <end position="293"/>
    </location>
    <ligand>
        <name>ATP</name>
        <dbReference type="ChEBI" id="CHEBI:30616"/>
    </ligand>
</feature>
<keyword evidence="4 6" id="KW-0133">Cell shape</keyword>
<dbReference type="PANTHER" id="PTHR42749">
    <property type="entry name" value="CELL SHAPE-DETERMINING PROTEIN MREB"/>
    <property type="match status" value="1"/>
</dbReference>
<feature type="binding site" evidence="6">
    <location>
        <begin position="208"/>
        <end position="211"/>
    </location>
    <ligand>
        <name>ATP</name>
        <dbReference type="ChEBI" id="CHEBI:30616"/>
    </ligand>
</feature>
<evidence type="ECO:0000256" key="3">
    <source>
        <dbReference type="ARBA" id="ARBA00022840"/>
    </source>
</evidence>
<gene>
    <name evidence="6" type="primary">mreB</name>
    <name evidence="7" type="ORF">GCM10008939_33100</name>
</gene>
<keyword evidence="8" id="KW-1185">Reference proteome</keyword>
<dbReference type="RefSeq" id="WP_188964420.1">
    <property type="nucleotide sequence ID" value="NZ_BMOE01000016.1"/>
</dbReference>
<comment type="subcellular location">
    <subcellularLocation>
        <location evidence="6">Cytoplasm</location>
    </subcellularLocation>
    <text evidence="6">Membrane-associated.</text>
</comment>
<dbReference type="InterPro" id="IPR004753">
    <property type="entry name" value="MreB"/>
</dbReference>
<dbReference type="InterPro" id="IPR043129">
    <property type="entry name" value="ATPase_NBD"/>
</dbReference>
<feature type="binding site" evidence="6">
    <location>
        <begin position="160"/>
        <end position="162"/>
    </location>
    <ligand>
        <name>ATP</name>
        <dbReference type="ChEBI" id="CHEBI:30616"/>
    </ligand>
</feature>
<dbReference type="GO" id="GO:0008360">
    <property type="term" value="P:regulation of cell shape"/>
    <property type="evidence" value="ECO:0007669"/>
    <property type="project" value="UniProtKB-UniRule"/>
</dbReference>
<name>A0A917PPL5_9DEIO</name>
<evidence type="ECO:0000256" key="5">
    <source>
        <dbReference type="ARBA" id="ARBA00023458"/>
    </source>
</evidence>
<dbReference type="CDD" id="cd10225">
    <property type="entry name" value="ASKHA_NBD_MreB-like"/>
    <property type="match status" value="1"/>
</dbReference>
<dbReference type="PRINTS" id="PR01652">
    <property type="entry name" value="SHAPEPROTEIN"/>
</dbReference>
<accession>A0A917PPL5</accession>
<evidence type="ECO:0000256" key="6">
    <source>
        <dbReference type="HAMAP-Rule" id="MF_02207"/>
    </source>
</evidence>
<dbReference type="Pfam" id="PF06723">
    <property type="entry name" value="MreB_Mbl"/>
    <property type="match status" value="1"/>
</dbReference>
<dbReference type="SUPFAM" id="SSF53067">
    <property type="entry name" value="Actin-like ATPase domain"/>
    <property type="match status" value="2"/>
</dbReference>
<proteinExistence type="inferred from homology"/>
<dbReference type="NCBIfam" id="TIGR00904">
    <property type="entry name" value="mreB"/>
    <property type="match status" value="1"/>
</dbReference>
<evidence type="ECO:0000313" key="8">
    <source>
        <dbReference type="Proteomes" id="UP000635726"/>
    </source>
</evidence>
<comment type="caution">
    <text evidence="6">Lacks conserved residue(s) required for the propagation of feature annotation.</text>
</comment>
<dbReference type="AlphaFoldDB" id="A0A917PPL5"/>
<reference evidence="7" key="1">
    <citation type="journal article" date="2014" name="Int. J. Syst. Evol. Microbiol.">
        <title>Complete genome sequence of Corynebacterium casei LMG S-19264T (=DSM 44701T), isolated from a smear-ripened cheese.</title>
        <authorList>
            <consortium name="US DOE Joint Genome Institute (JGI-PGF)"/>
            <person name="Walter F."/>
            <person name="Albersmeier A."/>
            <person name="Kalinowski J."/>
            <person name="Ruckert C."/>
        </authorList>
    </citation>
    <scope>NUCLEOTIDE SEQUENCE</scope>
    <source>
        <strain evidence="7">JCM 14371</strain>
    </source>
</reference>
<dbReference type="InterPro" id="IPR056546">
    <property type="entry name" value="MreB_MamK-like"/>
</dbReference>
<sequence>MRFSEDIGIDLGTATFLIYSKNRGLILQEPSVIAMTRDTKEVMAVGEEAYRMLGRTPGNIVAVRPIKDGVIADEGLTEKMITMFLQKVRGGAGRLLGLGPQLMVGVPSGVSDVERRAVLRAALNSGAKRAFLIEEPMAAAIGAGLKIAEPVGSMVVDIGGGSTDIAVISLGGIVVSESLRVAGNEFDESIIRYVRRTHNVMIGERTAEEIKVKVGAATLLTDEDNLIAEVRGRDLINGLPKTISIESRDVVAALEEPVMKIVDGVKRVLEITPPELVSDIIDRGIVMTGGGSLLRNFDEMLRQATGIPVAVAENAIEAVAVGTGMALEMINSNLRHHLVSSDNYLKR</sequence>
<reference evidence="7" key="2">
    <citation type="submission" date="2020-09" db="EMBL/GenBank/DDBJ databases">
        <authorList>
            <person name="Sun Q."/>
            <person name="Ohkuma M."/>
        </authorList>
    </citation>
    <scope>NUCLEOTIDE SEQUENCE</scope>
    <source>
        <strain evidence="7">JCM 14371</strain>
    </source>
</reference>
<dbReference type="Gene3D" id="3.30.420.40">
    <property type="match status" value="3"/>
</dbReference>
<evidence type="ECO:0000256" key="1">
    <source>
        <dbReference type="ARBA" id="ARBA00022490"/>
    </source>
</evidence>
<dbReference type="Proteomes" id="UP000635726">
    <property type="component" value="Unassembled WGS sequence"/>
</dbReference>
<comment type="caution">
    <text evidence="7">The sequence shown here is derived from an EMBL/GenBank/DDBJ whole genome shotgun (WGS) entry which is preliminary data.</text>
</comment>
<organism evidence="7 8">
    <name type="scientific">Deinococcus aquiradiocola</name>
    <dbReference type="NCBI Taxonomy" id="393059"/>
    <lineage>
        <taxon>Bacteria</taxon>
        <taxon>Thermotogati</taxon>
        <taxon>Deinococcota</taxon>
        <taxon>Deinococci</taxon>
        <taxon>Deinococcales</taxon>
        <taxon>Deinococcaceae</taxon>
        <taxon>Deinococcus</taxon>
    </lineage>
</organism>
<comment type="function">
    <text evidence="6">Forms membrane-associated dynamic filaments that are essential for cell shape determination. Acts by regulating cell wall synthesis and cell elongation, and thus cell shape. A feedback loop between cell geometry and MreB localization may maintain elongated cell shape by targeting cell wall growth to regions of negative cell wall curvature.</text>
</comment>
<keyword evidence="2 6" id="KW-0547">Nucleotide-binding</keyword>
<dbReference type="GO" id="GO:0000902">
    <property type="term" value="P:cell morphogenesis"/>
    <property type="evidence" value="ECO:0007669"/>
    <property type="project" value="InterPro"/>
</dbReference>
<dbReference type="EMBL" id="BMOE01000016">
    <property type="protein sequence ID" value="GGJ86544.1"/>
    <property type="molecule type" value="Genomic_DNA"/>
</dbReference>
<evidence type="ECO:0000256" key="4">
    <source>
        <dbReference type="ARBA" id="ARBA00022960"/>
    </source>
</evidence>
<comment type="similarity">
    <text evidence="5 6">Belongs to the FtsA/MreB family.</text>
</comment>
<dbReference type="GO" id="GO:0005524">
    <property type="term" value="F:ATP binding"/>
    <property type="evidence" value="ECO:0007669"/>
    <property type="project" value="UniProtKB-KW"/>
</dbReference>
<protein>
    <recommendedName>
        <fullName evidence="6">Cell shape-determining protein MreB</fullName>
    </recommendedName>
</protein>
<keyword evidence="1 6" id="KW-0963">Cytoplasm</keyword>
<dbReference type="GO" id="GO:0005737">
    <property type="term" value="C:cytoplasm"/>
    <property type="evidence" value="ECO:0007669"/>
    <property type="project" value="UniProtKB-SubCell"/>
</dbReference>
<evidence type="ECO:0000313" key="7">
    <source>
        <dbReference type="EMBL" id="GGJ86544.1"/>
    </source>
</evidence>
<dbReference type="PANTHER" id="PTHR42749:SF1">
    <property type="entry name" value="CELL SHAPE-DETERMINING PROTEIN MREB"/>
    <property type="match status" value="1"/>
</dbReference>
<comment type="subunit">
    <text evidence="6">Forms polymers.</text>
</comment>
<evidence type="ECO:0000256" key="2">
    <source>
        <dbReference type="ARBA" id="ARBA00022741"/>
    </source>
</evidence>
<dbReference type="NCBIfam" id="NF010539">
    <property type="entry name" value="PRK13927.1"/>
    <property type="match status" value="1"/>
</dbReference>
<keyword evidence="3 6" id="KW-0067">ATP-binding</keyword>
<dbReference type="HAMAP" id="MF_02207">
    <property type="entry name" value="MreB"/>
    <property type="match status" value="1"/>
</dbReference>